<dbReference type="KEGG" id="trg:TRUGW13939_00154"/>
<feature type="domain" description="Gfo/Idh/MocA-like oxidoreductase N-terminal" evidence="6">
    <location>
        <begin position="7"/>
        <end position="131"/>
    </location>
</feature>
<evidence type="ECO:0000256" key="2">
    <source>
        <dbReference type="ARBA" id="ARBA00023002"/>
    </source>
</evidence>
<dbReference type="InterPro" id="IPR050984">
    <property type="entry name" value="Gfo/Idh/MocA_domain"/>
</dbReference>
<evidence type="ECO:0000313" key="8">
    <source>
        <dbReference type="EMBL" id="QKX53083.1"/>
    </source>
</evidence>
<organism evidence="8 9">
    <name type="scientific">Talaromyces rugulosus</name>
    <name type="common">Penicillium rugulosum</name>
    <dbReference type="NCBI Taxonomy" id="121627"/>
    <lineage>
        <taxon>Eukaryota</taxon>
        <taxon>Fungi</taxon>
        <taxon>Dikarya</taxon>
        <taxon>Ascomycota</taxon>
        <taxon>Pezizomycotina</taxon>
        <taxon>Eurotiomycetes</taxon>
        <taxon>Eurotiomycetidae</taxon>
        <taxon>Eurotiales</taxon>
        <taxon>Trichocomaceae</taxon>
        <taxon>Talaromyces</taxon>
        <taxon>Talaromyces sect. Islandici</taxon>
    </lineage>
</organism>
<dbReference type="InterPro" id="IPR036291">
    <property type="entry name" value="NAD(P)-bd_dom_sf"/>
</dbReference>
<dbReference type="Proteomes" id="UP000509510">
    <property type="component" value="Chromosome I"/>
</dbReference>
<dbReference type="PANTHER" id="PTHR22604">
    <property type="entry name" value="OXIDOREDUCTASES"/>
    <property type="match status" value="1"/>
</dbReference>
<dbReference type="EMBL" id="CP055898">
    <property type="protein sequence ID" value="QKX53083.1"/>
    <property type="molecule type" value="Genomic_DNA"/>
</dbReference>
<gene>
    <name evidence="8" type="ORF">TRUGW13939_00154</name>
</gene>
<dbReference type="InterPro" id="IPR000683">
    <property type="entry name" value="Gfo/Idh/MocA-like_OxRdtase_N"/>
</dbReference>
<dbReference type="Gene3D" id="3.40.50.720">
    <property type="entry name" value="NAD(P)-binding Rossmann-like Domain"/>
    <property type="match status" value="1"/>
</dbReference>
<dbReference type="SUPFAM" id="SSF55347">
    <property type="entry name" value="Glyceraldehyde-3-phosphate dehydrogenase-like, C-terminal domain"/>
    <property type="match status" value="1"/>
</dbReference>
<dbReference type="GO" id="GO:0047837">
    <property type="term" value="F:D-xylose 1-dehydrogenase (NADP+) activity"/>
    <property type="evidence" value="ECO:0007669"/>
    <property type="project" value="UniProtKB-EC"/>
</dbReference>
<keyword evidence="9" id="KW-1185">Reference proteome</keyword>
<dbReference type="Pfam" id="PF01408">
    <property type="entry name" value="GFO_IDH_MocA"/>
    <property type="match status" value="1"/>
</dbReference>
<reference evidence="9" key="1">
    <citation type="submission" date="2020-06" db="EMBL/GenBank/DDBJ databases">
        <title>A chromosome-scale genome assembly of Talaromyces rugulosus W13939.</title>
        <authorList>
            <person name="Wang B."/>
            <person name="Guo L."/>
            <person name="Ye K."/>
            <person name="Wang L."/>
        </authorList>
    </citation>
    <scope>NUCLEOTIDE SEQUENCE [LARGE SCALE GENOMIC DNA]</scope>
    <source>
        <strain evidence="9">W13939</strain>
    </source>
</reference>
<dbReference type="PANTHER" id="PTHR22604:SF105">
    <property type="entry name" value="TRANS-1,2-DIHYDROBENZENE-1,2-DIOL DEHYDROGENASE"/>
    <property type="match status" value="1"/>
</dbReference>
<proteinExistence type="inferred from homology"/>
<dbReference type="OrthoDB" id="2129491at2759"/>
<evidence type="ECO:0000256" key="4">
    <source>
        <dbReference type="ARBA" id="ARBA00042988"/>
    </source>
</evidence>
<evidence type="ECO:0000313" key="9">
    <source>
        <dbReference type="Proteomes" id="UP000509510"/>
    </source>
</evidence>
<dbReference type="Gene3D" id="3.30.360.10">
    <property type="entry name" value="Dihydrodipicolinate Reductase, domain 2"/>
    <property type="match status" value="1"/>
</dbReference>
<evidence type="ECO:0000256" key="3">
    <source>
        <dbReference type="ARBA" id="ARBA00038984"/>
    </source>
</evidence>
<dbReference type="Pfam" id="PF22725">
    <property type="entry name" value="GFO_IDH_MocA_C3"/>
    <property type="match status" value="1"/>
</dbReference>
<evidence type="ECO:0000256" key="1">
    <source>
        <dbReference type="ARBA" id="ARBA00010928"/>
    </source>
</evidence>
<evidence type="ECO:0000259" key="6">
    <source>
        <dbReference type="Pfam" id="PF01408"/>
    </source>
</evidence>
<evidence type="ECO:0000259" key="7">
    <source>
        <dbReference type="Pfam" id="PF22725"/>
    </source>
</evidence>
<name>A0A7H8QIT3_TALRU</name>
<dbReference type="EC" id="1.1.1.179" evidence="3"/>
<keyword evidence="2" id="KW-0560">Oxidoreductase</keyword>
<dbReference type="GO" id="GO:0000166">
    <property type="term" value="F:nucleotide binding"/>
    <property type="evidence" value="ECO:0007669"/>
    <property type="project" value="InterPro"/>
</dbReference>
<dbReference type="InterPro" id="IPR055170">
    <property type="entry name" value="GFO_IDH_MocA-like_dom"/>
</dbReference>
<comment type="similarity">
    <text evidence="1">Belongs to the Gfo/Idh/MocA family.</text>
</comment>
<dbReference type="RefSeq" id="XP_035339262.1">
    <property type="nucleotide sequence ID" value="XM_035483369.1"/>
</dbReference>
<dbReference type="GeneID" id="55987671"/>
<dbReference type="AlphaFoldDB" id="A0A7H8QIT3"/>
<sequence length="369" mass="41044">MAALPTVRWGIVATGMISSWFVEDIVLERQDAKVEHVIQAIGSSKLEKGQDFKNTFCPKQNPRIYSSYEEVYGDADVDIVYIGTPHGYHYRDCMQAIAAGKNVLCEKSLTINAKQAKEIFEAARAKNVYVAEAMWLRHRPLFRDLGRLLHQEKAIGDVTRIFSDFASGVDIDSLPPTSRYRDLTLGAGSLLDIGVYALTYTILALEGDAPGRSEFPHILATQTHEAGIEITTSAILHYPSTGRQGITTCTTKTFGPPGEVFAVVHGTDGFIEIEGTAPSIPLAFTVYSKQTGIPERAYFPKESFQGKRYEFPNVGRGFVWEAENTALDVLNGRKESEIVPWAGSIRIMEIMDEIRRQGNTVYPGERRRD</sequence>
<comment type="catalytic activity">
    <reaction evidence="5">
        <text>D-xylose + NADP(+) = D-xylono-1,5-lactone + NADPH + H(+)</text>
        <dbReference type="Rhea" id="RHEA:22000"/>
        <dbReference type="ChEBI" id="CHEBI:15378"/>
        <dbReference type="ChEBI" id="CHEBI:15867"/>
        <dbReference type="ChEBI" id="CHEBI:53455"/>
        <dbReference type="ChEBI" id="CHEBI:57783"/>
        <dbReference type="ChEBI" id="CHEBI:58349"/>
        <dbReference type="EC" id="1.1.1.179"/>
    </reaction>
</comment>
<feature type="domain" description="GFO/IDH/MocA-like oxidoreductase" evidence="7">
    <location>
        <begin position="149"/>
        <end position="271"/>
    </location>
</feature>
<dbReference type="SUPFAM" id="SSF51735">
    <property type="entry name" value="NAD(P)-binding Rossmann-fold domains"/>
    <property type="match status" value="1"/>
</dbReference>
<evidence type="ECO:0000256" key="5">
    <source>
        <dbReference type="ARBA" id="ARBA00049233"/>
    </source>
</evidence>
<protein>
    <recommendedName>
        <fullName evidence="3">D-xylose 1-dehydrogenase (NADP(+), D-xylono-1,5-lactone-forming)</fullName>
        <ecNumber evidence="3">1.1.1.179</ecNumber>
    </recommendedName>
    <alternativeName>
        <fullName evidence="4">D-xylose-NADP dehydrogenase</fullName>
    </alternativeName>
</protein>
<accession>A0A7H8QIT3</accession>